<dbReference type="Gene3D" id="3.40.390.10">
    <property type="entry name" value="Collagenase (Catalytic Domain)"/>
    <property type="match status" value="1"/>
</dbReference>
<proteinExistence type="predicted"/>
<name>A0ABS3PYW9_9FLAO</name>
<reference evidence="1 2" key="1">
    <citation type="submission" date="2021-03" db="EMBL/GenBank/DDBJ databases">
        <title>Isolation and description of Capnocytophaga bilenii sp. nov., a novel Capnocytophaga species, isolated from a gingivitis subject.</title>
        <authorList>
            <person name="Antezack A."/>
            <person name="Monnet-Corti V."/>
            <person name="La Scola B."/>
        </authorList>
    </citation>
    <scope>NUCLEOTIDE SEQUENCE [LARGE SCALE GENOMIC DNA]</scope>
    <source>
        <strain evidence="1 2">Marseille-Q4570</strain>
    </source>
</reference>
<gene>
    <name evidence="1" type="ORF">J4N46_08850</name>
</gene>
<dbReference type="EMBL" id="JAGDYP010000006">
    <property type="protein sequence ID" value="MBO1884521.1"/>
    <property type="molecule type" value="Genomic_DNA"/>
</dbReference>
<dbReference type="Proteomes" id="UP000681610">
    <property type="component" value="Unassembled WGS sequence"/>
</dbReference>
<keyword evidence="2" id="KW-1185">Reference proteome</keyword>
<accession>A0ABS3PYW9</accession>
<organism evidence="1 2">
    <name type="scientific">Capnocytophaga bilenii</name>
    <dbReference type="NCBI Taxonomy" id="2819369"/>
    <lineage>
        <taxon>Bacteria</taxon>
        <taxon>Pseudomonadati</taxon>
        <taxon>Bacteroidota</taxon>
        <taxon>Flavobacteriia</taxon>
        <taxon>Flavobacteriales</taxon>
        <taxon>Flavobacteriaceae</taxon>
        <taxon>Capnocytophaga</taxon>
    </lineage>
</organism>
<sequence length="1324" mass="146052">MRNIITIGILIGCVFFGKAQNEADKWLKAVSEQQGIDIQWQERPTSFAKKGIKSFVGYHNGNFVATLSVGKSVSGSFNYQGISYEISDSKGQLVFYKDEEGICGNQDKEEQHNLYARPVLAAEQAQPKIANTQVLRVYRLAMHIPYSTFTTEHFKEKLEKVETFWADTENFLNEIYLRDLGVRFEVLKDERLIIKDEAKETFRRTDRADYVMSNSTRVIGDLIGENSYDVGISLVYTSSLKKGTRGLAYIEGVYQSNTKADAVAVLTKEVIAHEIGHLFGGRHTFSSHKGSTAYDSEKTEQGSGTSVMSYGSPRDFFSLSSIERIRKRLTEVPTKAHDKTFTTQAPRIDHNKLKSHYTIPKGTFFQFYIPATDPDSDQLLYAVNQHDVRNADETPITQYTIYKPTTTNPVTIKTEYNDSGTVVANSGLAHQATGTFTFWLGVSDAQPQQSADYIVQYDLAETKVTVKEGTPFEITTNPKNKYKGGEKILLQWKVDTAIFADTKVRVLLSDDLGKTFKHIVLAETANDGTEEVTLPNINTSKAVLKVEVIEGLAFALTDYNPKTGGFTIEKDNNLASEPLVFVVATLPQDLNLGCAKEVPTTVMPTTTGGCASVSYRMEEKKTAVLCDNRFTLLRIFIATDGCSTLTHTQTIKVWDDVPPTFVGTLPQDITIEEGNVTPIQIVLTATDNCGSVSVSTTQQTEKQNGKVSKLLYIWKAKDACGNQAVYTQTIVFTPKAATPPLAFVASTLPHDLNFSCAKEVPAVVTPTTTGGCASVSYRVQEQKTAVQCLNRFTLLRIFTATDGCSTLTHTQTIKMWDDVPPTFVGTLPQDITIEEGNVTPTQIVLTATDNCGSASVSTTQQTEKQNGKVSKLLYIWKAKDACGNQAVYTQTIVFTPKAATPPLAFVPSTLPHDLTLACAKEVPAVVTPTTTGGCASVSYRVQEQKTAVQCLNRFTLLRIFTATDGCSTLTHTQTIKVWDDVPPTFVGDLPQDITIEEGKVTPTQIVLTATDNCGSASVSTIQQTEKQNGKVSKLLYIWKAKDACGNQAVYTQTIVFTPKAATPPLAFVASTLPHDLNFSCAKEVPAVVTPTTTGGCASVSYRVQELKTAVQCLNRFTLLRIFTATDGCSTLTHTQTIKVWDDVPPSFVGDLPQDITIDENEQIPTQQSISAEDGCAGAPTVKRTQEEEYTDEKLTKVIYHWVARDVCGNQRSHTQTINIKVVKTSEKEEVVVYNGVSLENNSENYFRIDNTDANTAISVVIFDEMGLKVYESNHYQEYGEVFRGYPNVQGVIGRNKSLAGTYFYIVRYYKNGKEEAKQGFLYVR</sequence>
<dbReference type="RefSeq" id="WP_208058997.1">
    <property type="nucleotide sequence ID" value="NZ_JAGDYP010000006.1"/>
</dbReference>
<dbReference type="Pfam" id="PF13585">
    <property type="entry name" value="CHU_C"/>
    <property type="match status" value="1"/>
</dbReference>
<dbReference type="InterPro" id="IPR024079">
    <property type="entry name" value="MetalloPept_cat_dom_sf"/>
</dbReference>
<dbReference type="SUPFAM" id="SSF55486">
    <property type="entry name" value="Metalloproteases ('zincins'), catalytic domain"/>
    <property type="match status" value="1"/>
</dbReference>
<protein>
    <submittedName>
        <fullName evidence="1">Gliding motility-associated C-terminal domain-containing protein</fullName>
    </submittedName>
</protein>
<dbReference type="Pfam" id="PF13574">
    <property type="entry name" value="Reprolysin_2"/>
    <property type="match status" value="1"/>
</dbReference>
<evidence type="ECO:0000313" key="1">
    <source>
        <dbReference type="EMBL" id="MBO1884521.1"/>
    </source>
</evidence>
<evidence type="ECO:0000313" key="2">
    <source>
        <dbReference type="Proteomes" id="UP000681610"/>
    </source>
</evidence>
<comment type="caution">
    <text evidence="1">The sequence shown here is derived from an EMBL/GenBank/DDBJ whole genome shotgun (WGS) entry which is preliminary data.</text>
</comment>